<keyword evidence="3" id="KW-1185">Reference proteome</keyword>
<feature type="region of interest" description="Disordered" evidence="1">
    <location>
        <begin position="39"/>
        <end position="74"/>
    </location>
</feature>
<evidence type="ECO:0000313" key="3">
    <source>
        <dbReference type="Proteomes" id="UP000619479"/>
    </source>
</evidence>
<accession>A0A919ILN9</accession>
<feature type="compositionally biased region" description="Basic and acidic residues" evidence="1">
    <location>
        <begin position="50"/>
        <end position="68"/>
    </location>
</feature>
<protein>
    <submittedName>
        <fullName evidence="2">Uncharacterized protein</fullName>
    </submittedName>
</protein>
<reference evidence="2" key="1">
    <citation type="submission" date="2021-01" db="EMBL/GenBank/DDBJ databases">
        <title>Whole genome shotgun sequence of Actinoplanes cyaneus NBRC 14990.</title>
        <authorList>
            <person name="Komaki H."/>
            <person name="Tamura T."/>
        </authorList>
    </citation>
    <scope>NUCLEOTIDE SEQUENCE</scope>
    <source>
        <strain evidence="2">NBRC 14990</strain>
    </source>
</reference>
<comment type="caution">
    <text evidence="2">The sequence shown here is derived from an EMBL/GenBank/DDBJ whole genome shotgun (WGS) entry which is preliminary data.</text>
</comment>
<gene>
    <name evidence="2" type="ORF">Acy02nite_35940</name>
</gene>
<organism evidence="2 3">
    <name type="scientific">Actinoplanes cyaneus</name>
    <dbReference type="NCBI Taxonomy" id="52696"/>
    <lineage>
        <taxon>Bacteria</taxon>
        <taxon>Bacillati</taxon>
        <taxon>Actinomycetota</taxon>
        <taxon>Actinomycetes</taxon>
        <taxon>Micromonosporales</taxon>
        <taxon>Micromonosporaceae</taxon>
        <taxon>Actinoplanes</taxon>
    </lineage>
</organism>
<name>A0A919ILN9_9ACTN</name>
<dbReference type="AlphaFoldDB" id="A0A919ILN9"/>
<evidence type="ECO:0000256" key="1">
    <source>
        <dbReference type="SAM" id="MobiDB-lite"/>
    </source>
</evidence>
<sequence>MPLGEPAGDQVRAAEGGQSAEAFQGVATAGQWQVRQIDQHSELVPSRSSIKHEPPASLKENLRKESRKTVIQWP</sequence>
<dbReference type="Proteomes" id="UP000619479">
    <property type="component" value="Unassembled WGS sequence"/>
</dbReference>
<proteinExistence type="predicted"/>
<dbReference type="EMBL" id="BOMH01000027">
    <property type="protein sequence ID" value="GID65713.1"/>
    <property type="molecule type" value="Genomic_DNA"/>
</dbReference>
<evidence type="ECO:0000313" key="2">
    <source>
        <dbReference type="EMBL" id="GID65713.1"/>
    </source>
</evidence>